<name>A0A813I6N5_POLGL</name>
<evidence type="ECO:0000313" key="2">
    <source>
        <dbReference type="Proteomes" id="UP000626109"/>
    </source>
</evidence>
<organism evidence="1 2">
    <name type="scientific">Polarella glacialis</name>
    <name type="common">Dinoflagellate</name>
    <dbReference type="NCBI Taxonomy" id="89957"/>
    <lineage>
        <taxon>Eukaryota</taxon>
        <taxon>Sar</taxon>
        <taxon>Alveolata</taxon>
        <taxon>Dinophyceae</taxon>
        <taxon>Suessiales</taxon>
        <taxon>Suessiaceae</taxon>
        <taxon>Polarella</taxon>
    </lineage>
</organism>
<protein>
    <submittedName>
        <fullName evidence="1">Uncharacterized protein</fullName>
    </submittedName>
</protein>
<evidence type="ECO:0000313" key="1">
    <source>
        <dbReference type="EMBL" id="CAE8646282.1"/>
    </source>
</evidence>
<dbReference type="Proteomes" id="UP000626109">
    <property type="component" value="Unassembled WGS sequence"/>
</dbReference>
<feature type="non-terminal residue" evidence="1">
    <location>
        <position position="1"/>
    </location>
</feature>
<comment type="caution">
    <text evidence="1">The sequence shown here is derived from an EMBL/GenBank/DDBJ whole genome shotgun (WGS) entry which is preliminary data.</text>
</comment>
<sequence>AQCLDGWRQVTRSTRAKMQTAMALSWGCESMLMAAVVPRWKQVCVATRHAAAETACNKLQAALWQRGLRAAATLVQGQGKALMALLVAAWRQLLADKSWTCKAEAERQALLAAMRSRSGALMEWHHSRGREKWLATQSFTSWKMQVRSLRWARSYALSSVVSSDLALIRQVLAELRRFVVVTRNQRAADGDEARLGALDQLQSRLVTWHSDRGLDRLLLVQTIGAWRNVSLELRSAVCACFAREAGCDQALLAVILAEWRLLLRQTAREHAVALNGELRAQCHWRATLVLA</sequence>
<dbReference type="AlphaFoldDB" id="A0A813I6N5"/>
<reference evidence="1" key="1">
    <citation type="submission" date="2021-02" db="EMBL/GenBank/DDBJ databases">
        <authorList>
            <person name="Dougan E. K."/>
            <person name="Rhodes N."/>
            <person name="Thang M."/>
            <person name="Chan C."/>
        </authorList>
    </citation>
    <scope>NUCLEOTIDE SEQUENCE</scope>
</reference>
<accession>A0A813I6N5</accession>
<feature type="non-terminal residue" evidence="1">
    <location>
        <position position="291"/>
    </location>
</feature>
<gene>
    <name evidence="1" type="ORF">PGLA2088_LOCUS4669</name>
</gene>
<dbReference type="EMBL" id="CAJNNW010004288">
    <property type="protein sequence ID" value="CAE8646282.1"/>
    <property type="molecule type" value="Genomic_DNA"/>
</dbReference>
<proteinExistence type="predicted"/>